<comment type="caution">
    <text evidence="1">The sequence shown here is derived from an EMBL/GenBank/DDBJ whole genome shotgun (WGS) entry which is preliminary data.</text>
</comment>
<accession>A0A133UVK8</accession>
<dbReference type="AlphaFoldDB" id="A0A133UVK8"/>
<reference evidence="1 2" key="1">
    <citation type="journal article" date="2016" name="Sci. Rep.">
        <title>Metabolic traits of an uncultured archaeal lineage -MSBL1- from brine pools of the Red Sea.</title>
        <authorList>
            <person name="Mwirichia R."/>
            <person name="Alam I."/>
            <person name="Rashid M."/>
            <person name="Vinu M."/>
            <person name="Ba-Alawi W."/>
            <person name="Anthony Kamau A."/>
            <person name="Kamanda Ngugi D."/>
            <person name="Goker M."/>
            <person name="Klenk H.P."/>
            <person name="Bajic V."/>
            <person name="Stingl U."/>
        </authorList>
    </citation>
    <scope>NUCLEOTIDE SEQUENCE [LARGE SCALE GENOMIC DNA]</scope>
    <source>
        <strain evidence="1">SCGC-AAA259I09</strain>
    </source>
</reference>
<dbReference type="Gene3D" id="2.60.40.10">
    <property type="entry name" value="Immunoglobulins"/>
    <property type="match status" value="1"/>
</dbReference>
<name>A0A133UVK8_9EURY</name>
<evidence type="ECO:0000313" key="2">
    <source>
        <dbReference type="Proteomes" id="UP000070463"/>
    </source>
</evidence>
<protein>
    <recommendedName>
        <fullName evidence="3">CARDB domain-containing protein</fullName>
    </recommendedName>
</protein>
<organism evidence="1 2">
    <name type="scientific">candidate division MSBL1 archaeon SCGC-AAA259I09</name>
    <dbReference type="NCBI Taxonomy" id="1698267"/>
    <lineage>
        <taxon>Archaea</taxon>
        <taxon>Methanobacteriati</taxon>
        <taxon>Methanobacteriota</taxon>
        <taxon>candidate division MSBL1</taxon>
    </lineage>
</organism>
<keyword evidence="2" id="KW-1185">Reference proteome</keyword>
<dbReference type="EMBL" id="LHXR01000005">
    <property type="protein sequence ID" value="KXA98241.1"/>
    <property type="molecule type" value="Genomic_DNA"/>
</dbReference>
<proteinExistence type="predicted"/>
<evidence type="ECO:0008006" key="3">
    <source>
        <dbReference type="Google" id="ProtNLM"/>
    </source>
</evidence>
<dbReference type="Proteomes" id="UP000070463">
    <property type="component" value="Unassembled WGS sequence"/>
</dbReference>
<gene>
    <name evidence="1" type="ORF">AKJ37_00815</name>
</gene>
<dbReference type="InterPro" id="IPR013783">
    <property type="entry name" value="Ig-like_fold"/>
</dbReference>
<evidence type="ECO:0000313" key="1">
    <source>
        <dbReference type="EMBL" id="KXA98241.1"/>
    </source>
</evidence>
<sequence>MAGGIFWVLLSSGGGGGANEPLFRIENVTVPSKAETGDEIAIITTVRNIGGKEGTYALNPKVNGENLYPHPKRVGLKSGENREITTHFSEQEPGEYVVTVAEENFRVRVYYLKPIEPRQPLEHVFWRVEMPDGTNDNAPTTLRLDVDAETGLKAEFYRYENDNATLLEESWLTKAEIERDKDPTITIGRGTPKTVTVVACIKGPQENLLYRKTNKLEAGDIRLSGFSLSKAWEENYTYRIRPKGEVIENLPVFVKRVRVSVDGENVRAVTPQGRYVPADPFPEAFIRSGIEEGYHTIKLTLFNEEGKKVASVENRRVVG</sequence>